<protein>
    <recommendedName>
        <fullName evidence="3">WW domain-containing protein</fullName>
    </recommendedName>
</protein>
<feature type="compositionally biased region" description="Low complexity" evidence="2">
    <location>
        <begin position="119"/>
        <end position="161"/>
    </location>
</feature>
<feature type="domain" description="WW" evidence="3">
    <location>
        <begin position="62"/>
        <end position="95"/>
    </location>
</feature>
<dbReference type="SMART" id="SM00456">
    <property type="entry name" value="WW"/>
    <property type="match status" value="1"/>
</dbReference>
<dbReference type="Pfam" id="PF00397">
    <property type="entry name" value="WW"/>
    <property type="match status" value="1"/>
</dbReference>
<dbReference type="SUPFAM" id="SSF51045">
    <property type="entry name" value="WW domain"/>
    <property type="match status" value="1"/>
</dbReference>
<evidence type="ECO:0000256" key="2">
    <source>
        <dbReference type="SAM" id="MobiDB-lite"/>
    </source>
</evidence>
<dbReference type="InterPro" id="IPR001202">
    <property type="entry name" value="WW_dom"/>
</dbReference>
<feature type="compositionally biased region" description="Pro residues" evidence="2">
    <location>
        <begin position="109"/>
        <end position="118"/>
    </location>
</feature>
<sequence length="832" mass="92714">MIQTPRPLLKNIPHPASGGDKGSTQHTQKKGGQTINEMARYLGMDPVRDKHLMWIAACAMREPPTPGWDEATSSDGQPYFVNVYTGESAWRLPSDEKYRQMYERRRQSIPPPSKPLAPPTKSALAAPAADAASPSVGRAQSLGARASSARSARPHASPRQSDYWESFVPQLTPRGIEKAPLWQRRVIESVRTRLTMRERPPPRPATARPPSTPSRGSFRARRAEAPASARAASPRLESLYGARATERANRKVYYEEQAVQMVLEEQQLSRMIAEKEKQLEAAEARKRQRRAREKRSATTLTSLATRLAGVQQRLVMTEQRCSELVKYNETLTAVIDQLRRQRNEHLRAMSACDAKERKMSRDLHALQGYTESELNTRDRLIRLRRRVEDDAVSDVKQTVAMDEQLRAEVVQLDEQAKQFEAQQDSITERERQHQYKSMRLDRIASSKREVMYGYMRSKLEGWREQLRQVQLVAEVRKPGGVLMNEKAWATMSAGLLTSAYATNETRNRSMLMHLERVLHPQAASLEEQVAALEAQCKALEEARRNGGEAAEGSGEAEAQVEAEKRQAKWLMSLGERTAALEEALAELEAPIGALAALSHLGLTPPAPSRDAPSRGAPFGLDVAHELVDMAWHRAQELGGVRARAEAEEMEAGAQSEAAELLHRWVEHRSDLELQPPHEIVTQIKRAVHKLSVHRTEEDDVEEEEAGYNPYTPIPRGAFVPTKSSISVVPEVARRVESSETCSDIEAPHASKRGHSAQPRRTHARVGLTSRPMTAHPAKAEEHTLPAKKEPAVQGRREEPATTGKMVELATPARTEEPAVGPGARSSALADLA</sequence>
<dbReference type="InterPro" id="IPR036020">
    <property type="entry name" value="WW_dom_sf"/>
</dbReference>
<evidence type="ECO:0000259" key="3">
    <source>
        <dbReference type="PROSITE" id="PS50020"/>
    </source>
</evidence>
<keyword evidence="1" id="KW-0175">Coiled coil</keyword>
<keyword evidence="5" id="KW-1185">Reference proteome</keyword>
<feature type="compositionally biased region" description="Basic residues" evidence="2">
    <location>
        <begin position="749"/>
        <end position="763"/>
    </location>
</feature>
<dbReference type="AlphaFoldDB" id="A0AB34J4D3"/>
<feature type="region of interest" description="Disordered" evidence="2">
    <location>
        <begin position="1"/>
        <end position="32"/>
    </location>
</feature>
<feature type="compositionally biased region" description="Polar residues" evidence="2">
    <location>
        <begin position="22"/>
        <end position="32"/>
    </location>
</feature>
<feature type="region of interest" description="Disordered" evidence="2">
    <location>
        <begin position="105"/>
        <end position="164"/>
    </location>
</feature>
<feature type="coiled-coil region" evidence="1">
    <location>
        <begin position="265"/>
        <end position="294"/>
    </location>
</feature>
<proteinExistence type="predicted"/>
<evidence type="ECO:0000256" key="1">
    <source>
        <dbReference type="SAM" id="Coils"/>
    </source>
</evidence>
<dbReference type="EMBL" id="JBGBPQ010000014">
    <property type="protein sequence ID" value="KAL1511371.1"/>
    <property type="molecule type" value="Genomic_DNA"/>
</dbReference>
<comment type="caution">
    <text evidence="4">The sequence shown here is derived from an EMBL/GenBank/DDBJ whole genome shotgun (WGS) entry which is preliminary data.</text>
</comment>
<dbReference type="PROSITE" id="PS50020">
    <property type="entry name" value="WW_DOMAIN_2"/>
    <property type="match status" value="1"/>
</dbReference>
<reference evidence="4 5" key="1">
    <citation type="journal article" date="2024" name="Science">
        <title>Giant polyketide synthase enzymes in the biosynthesis of giant marine polyether toxins.</title>
        <authorList>
            <person name="Fallon T.R."/>
            <person name="Shende V.V."/>
            <person name="Wierzbicki I.H."/>
            <person name="Pendleton A.L."/>
            <person name="Watervoot N.F."/>
            <person name="Auber R.P."/>
            <person name="Gonzalez D.J."/>
            <person name="Wisecaver J.H."/>
            <person name="Moore B.S."/>
        </authorList>
    </citation>
    <scope>NUCLEOTIDE SEQUENCE [LARGE SCALE GENOMIC DNA]</scope>
    <source>
        <strain evidence="4 5">12B1</strain>
    </source>
</reference>
<name>A0AB34J4D3_PRYPA</name>
<organism evidence="4 5">
    <name type="scientific">Prymnesium parvum</name>
    <name type="common">Toxic golden alga</name>
    <dbReference type="NCBI Taxonomy" id="97485"/>
    <lineage>
        <taxon>Eukaryota</taxon>
        <taxon>Haptista</taxon>
        <taxon>Haptophyta</taxon>
        <taxon>Prymnesiophyceae</taxon>
        <taxon>Prymnesiales</taxon>
        <taxon>Prymnesiaceae</taxon>
        <taxon>Prymnesium</taxon>
    </lineage>
</organism>
<feature type="compositionally biased region" description="Low complexity" evidence="2">
    <location>
        <begin position="205"/>
        <end position="215"/>
    </location>
</feature>
<dbReference type="InterPro" id="IPR053233">
    <property type="entry name" value="ABRA-related"/>
</dbReference>
<dbReference type="CDD" id="cd00201">
    <property type="entry name" value="WW"/>
    <property type="match status" value="1"/>
</dbReference>
<gene>
    <name evidence="4" type="ORF">AB1Y20_006173</name>
</gene>
<dbReference type="PANTHER" id="PTHR21715">
    <property type="entry name" value="RH04127P"/>
    <property type="match status" value="1"/>
</dbReference>
<accession>A0AB34J4D3</accession>
<evidence type="ECO:0000313" key="5">
    <source>
        <dbReference type="Proteomes" id="UP001515480"/>
    </source>
</evidence>
<dbReference type="Proteomes" id="UP001515480">
    <property type="component" value="Unassembled WGS sequence"/>
</dbReference>
<evidence type="ECO:0000313" key="4">
    <source>
        <dbReference type="EMBL" id="KAL1511371.1"/>
    </source>
</evidence>
<feature type="compositionally biased region" description="Basic and acidic residues" evidence="2">
    <location>
        <begin position="777"/>
        <end position="799"/>
    </location>
</feature>
<feature type="region of interest" description="Disordered" evidence="2">
    <location>
        <begin position="739"/>
        <end position="832"/>
    </location>
</feature>
<feature type="region of interest" description="Disordered" evidence="2">
    <location>
        <begin position="193"/>
        <end position="233"/>
    </location>
</feature>
<dbReference type="PANTHER" id="PTHR21715:SF0">
    <property type="entry name" value="RH04127P"/>
    <property type="match status" value="1"/>
</dbReference>
<feature type="coiled-coil region" evidence="1">
    <location>
        <begin position="402"/>
        <end position="429"/>
    </location>
</feature>
<dbReference type="Gene3D" id="3.30.1470.10">
    <property type="entry name" value="Photosystem I PsaD, reaction center subunit II"/>
    <property type="match status" value="1"/>
</dbReference>